<feature type="region of interest" description="Disordered" evidence="1">
    <location>
        <begin position="1"/>
        <end position="46"/>
    </location>
</feature>
<dbReference type="Proteomes" id="UP000699042">
    <property type="component" value="Unassembled WGS sequence"/>
</dbReference>
<feature type="non-terminal residue" evidence="2">
    <location>
        <position position="1"/>
    </location>
</feature>
<accession>A0A9P7RAT9</accession>
<proteinExistence type="predicted"/>
<reference evidence="2" key="1">
    <citation type="submission" date="2021-05" db="EMBL/GenBank/DDBJ databases">
        <title>Comparative genomics of three Colletotrichum scovillei strains and genetic complementation revealed genes involved fungal growth and virulence on chili pepper.</title>
        <authorList>
            <person name="Hsieh D.-K."/>
            <person name="Chuang S.-C."/>
            <person name="Chen C.-Y."/>
            <person name="Chao Y.-T."/>
            <person name="Lu M.-Y.J."/>
            <person name="Lee M.-H."/>
            <person name="Shih M.-C."/>
        </authorList>
    </citation>
    <scope>NUCLEOTIDE SEQUENCE</scope>
    <source>
        <strain evidence="2">Coll-153</strain>
    </source>
</reference>
<keyword evidence="3" id="KW-1185">Reference proteome</keyword>
<dbReference type="AlphaFoldDB" id="A0A9P7RAT9"/>
<evidence type="ECO:0000313" key="3">
    <source>
        <dbReference type="Proteomes" id="UP000699042"/>
    </source>
</evidence>
<dbReference type="EMBL" id="JAESDN010000003">
    <property type="protein sequence ID" value="KAG7053142.1"/>
    <property type="molecule type" value="Genomic_DNA"/>
</dbReference>
<comment type="caution">
    <text evidence="2">The sequence shown here is derived from an EMBL/GenBank/DDBJ whole genome shotgun (WGS) entry which is preliminary data.</text>
</comment>
<gene>
    <name evidence="2" type="ORF">JMJ77_000234</name>
</gene>
<evidence type="ECO:0000256" key="1">
    <source>
        <dbReference type="SAM" id="MobiDB-lite"/>
    </source>
</evidence>
<sequence>AYSAGVASTRLSDTANQKRGRLDRGQAKIRSPRDLDAQTTSQPLYRPPAISRMPYVITREIHLTYRSGILSFPYLLSNCQGFQFPSISASDDSQHQQHDKTINGRHSGLPTCPLLWSFHKSRVGSIAIASSEQRRR</sequence>
<protein>
    <submittedName>
        <fullName evidence="2">Uncharacterized protein</fullName>
    </submittedName>
</protein>
<organism evidence="2 3">
    <name type="scientific">Colletotrichum scovillei</name>
    <dbReference type="NCBI Taxonomy" id="1209932"/>
    <lineage>
        <taxon>Eukaryota</taxon>
        <taxon>Fungi</taxon>
        <taxon>Dikarya</taxon>
        <taxon>Ascomycota</taxon>
        <taxon>Pezizomycotina</taxon>
        <taxon>Sordariomycetes</taxon>
        <taxon>Hypocreomycetidae</taxon>
        <taxon>Glomerellales</taxon>
        <taxon>Glomerellaceae</taxon>
        <taxon>Colletotrichum</taxon>
        <taxon>Colletotrichum acutatum species complex</taxon>
    </lineage>
</organism>
<name>A0A9P7RAT9_9PEZI</name>
<evidence type="ECO:0000313" key="2">
    <source>
        <dbReference type="EMBL" id="KAG7053142.1"/>
    </source>
</evidence>
<feature type="compositionally biased region" description="Basic and acidic residues" evidence="1">
    <location>
        <begin position="20"/>
        <end position="36"/>
    </location>
</feature>